<dbReference type="PANTHER" id="PTHR33546">
    <property type="entry name" value="LARGE, MULTIFUNCTIONAL SECRETED PROTEIN-RELATED"/>
    <property type="match status" value="1"/>
</dbReference>
<dbReference type="Gene3D" id="2.60.120.560">
    <property type="entry name" value="Exo-inulinase, domain 1"/>
    <property type="match status" value="1"/>
</dbReference>
<protein>
    <submittedName>
        <fullName evidence="7">Dehydrogenase</fullName>
    </submittedName>
</protein>
<evidence type="ECO:0000256" key="3">
    <source>
        <dbReference type="ARBA" id="ARBA00023004"/>
    </source>
</evidence>
<dbReference type="Proteomes" id="UP000237819">
    <property type="component" value="Unassembled WGS sequence"/>
</dbReference>
<sequence length="1348" mass="148310">MIRRTTFALLLSACFVSLAVAADPVGVLPKDAGGRSLNLDFETGTLADWTAEGEAFAGPPVDGDVVSKRRGDMKSRHQGKYWIGGYERRQDPPTGTLTSVPFQVTHPWAAFLHNGGPHEQTRVELVNTEDGQVFFKTSGDEREDMRRVVVDLRKLQGKEILIRLVDQHSGHWGHLNFDDFRFYDEAPAIPKDQPKRLVADMYPYGGLTAEEAAAAMQLPDGFSAIVSAAEPDIQQPIAMALDERGRLWVAEAYVYPQRAPEGKGKDRILIFADNDGDGKFDERKVFCEGLNLVSGLEVGFGGVWVGAAPYLMFIPDKNGDDVADGEPQVLLDGWGYQDTHETLNAFIWGPDGWLYGCHGVFTHSNVGKPGTPDNERTRINAGIWRYHPTRHTFEVFAHGTSNPWGVDFNDFGQAFETACVIPHLYQMIQGGRYQRQAGAHFNPHTYDDIKTIADHRHYLGGTPHGGNGKSDEAGGGHAHAGAMIYLGDRWPQAYRGQLFMNNIHGQRLNVDILKQTGSGYVGSHGPDFLLTGDKASQILNIRYLPDGNAYMIDWYDMQACHSGDPARHDRSNGRVYKIVYGEQENVQVDLRKQSDLELAELAFHKNDWYVRHARKVLQERAAAGKLSDDAVARLQEIAKSNADATRRLRAYWALHVTGKLDAATVNQMLADAEPFVRGWALQLALEVDHQPSPALLAQMVQLAADDPSPIVRLYLASAAQRMPLQMRWDLLSNLLSHAEDAQDHNLPLMYWYAAEPLAEVSPERALALGLAASQSIPQVGQFMLRRIGSGDAKSALATLVAGLKNIDDAPTQLMFLRSIRKALAGQRTVVAPDAWGQASHNLLFSDNADVRNEAMALDATFGGEVSQRNLLLLVKDEQAKMDARQFAIEALLSLDDPRLPATLQTLLSDPQLCDLALKGLAQHENAATPVAILNHYAKMTPGAKRLALATLSSRPGYAKALLTAIGEGKISSSELSADMVRQLSNLGDKEIDAKLADVWGTVRATPEEKAKLIEQYKALVANKSLPPADPQWGRAIFAKTCQRCHTLYGVGGNVGPDLTGSNRANLDYLLTNIVDPSAVMAKEYQPSIVLLESGRVITGIVKAEDDKTLSLQTAEETLLISQDEIDQRKVSDKSMMPDDQLRPFSEHDVRSLVAYLQGKSQTPQLATPETAVEFFNGRDLTGWNGDPNLWSVENGEIVGKTATGIKANAFLISDLAARDFRLTLEIRLAKNEGNSGVQFRSAALPGGSVKGYQADVGAGWWGKLYEEHGRGLLWDKSGEEHLKPDQWNQYEIVARGDHVQTFLNGKPCVDLHDAKGASQGIFALQLHSGRPTEVRFRNLKLELLESSE</sequence>
<dbReference type="EMBL" id="PUHZ01000024">
    <property type="protein sequence ID" value="PQO43038.1"/>
    <property type="molecule type" value="Genomic_DNA"/>
</dbReference>
<evidence type="ECO:0000256" key="2">
    <source>
        <dbReference type="ARBA" id="ARBA00022723"/>
    </source>
</evidence>
<dbReference type="SUPFAM" id="SSF48371">
    <property type="entry name" value="ARM repeat"/>
    <property type="match status" value="1"/>
</dbReference>
<gene>
    <name evidence="7" type="ORF">C5Y93_25315</name>
</gene>
<dbReference type="NCBIfam" id="TIGR02603">
    <property type="entry name" value="CxxCH_TIGR02603"/>
    <property type="match status" value="1"/>
</dbReference>
<dbReference type="Gene3D" id="1.10.760.10">
    <property type="entry name" value="Cytochrome c-like domain"/>
    <property type="match status" value="1"/>
</dbReference>
<feature type="signal peptide" evidence="5">
    <location>
        <begin position="1"/>
        <end position="21"/>
    </location>
</feature>
<keyword evidence="3 4" id="KW-0408">Iron</keyword>
<dbReference type="Pfam" id="PF06439">
    <property type="entry name" value="3keto-disac_hyd"/>
    <property type="match status" value="1"/>
</dbReference>
<dbReference type="InterPro" id="IPR055557">
    <property type="entry name" value="DUF7133"/>
</dbReference>
<evidence type="ECO:0000256" key="1">
    <source>
        <dbReference type="ARBA" id="ARBA00022617"/>
    </source>
</evidence>
<dbReference type="RefSeq" id="WP_105338250.1">
    <property type="nucleotide sequence ID" value="NZ_PUHZ01000024.1"/>
</dbReference>
<organism evidence="7 8">
    <name type="scientific">Blastopirellula marina</name>
    <dbReference type="NCBI Taxonomy" id="124"/>
    <lineage>
        <taxon>Bacteria</taxon>
        <taxon>Pseudomonadati</taxon>
        <taxon>Planctomycetota</taxon>
        <taxon>Planctomycetia</taxon>
        <taxon>Pirellulales</taxon>
        <taxon>Pirellulaceae</taxon>
        <taxon>Blastopirellula</taxon>
    </lineage>
</organism>
<dbReference type="InterPro" id="IPR013428">
    <property type="entry name" value="Membrane-bound_put_N"/>
</dbReference>
<dbReference type="SUPFAM" id="SSF46626">
    <property type="entry name" value="Cytochrome c"/>
    <property type="match status" value="1"/>
</dbReference>
<dbReference type="InterPro" id="IPR011989">
    <property type="entry name" value="ARM-like"/>
</dbReference>
<dbReference type="PANTHER" id="PTHR33546:SF1">
    <property type="entry name" value="LARGE, MULTIFUNCTIONAL SECRETED PROTEIN"/>
    <property type="match status" value="1"/>
</dbReference>
<proteinExistence type="predicted"/>
<name>A0A2S8GEZ9_9BACT</name>
<dbReference type="GO" id="GO:0009055">
    <property type="term" value="F:electron transfer activity"/>
    <property type="evidence" value="ECO:0007669"/>
    <property type="project" value="InterPro"/>
</dbReference>
<feature type="domain" description="Cytochrome c" evidence="6">
    <location>
        <begin position="1028"/>
        <end position="1160"/>
    </location>
</feature>
<evidence type="ECO:0000313" key="8">
    <source>
        <dbReference type="Proteomes" id="UP000237819"/>
    </source>
</evidence>
<accession>A0A2S8GEZ9</accession>
<dbReference type="SUPFAM" id="SSF50952">
    <property type="entry name" value="Soluble quinoprotein glucose dehydrogenase"/>
    <property type="match status" value="1"/>
</dbReference>
<dbReference type="GO" id="GO:0020037">
    <property type="term" value="F:heme binding"/>
    <property type="evidence" value="ECO:0007669"/>
    <property type="project" value="InterPro"/>
</dbReference>
<reference evidence="7 8" key="1">
    <citation type="submission" date="2018-02" db="EMBL/GenBank/DDBJ databases">
        <title>Comparative genomes isolates from brazilian mangrove.</title>
        <authorList>
            <person name="Araujo J.E."/>
            <person name="Taketani R.G."/>
            <person name="Silva M.C.P."/>
            <person name="Loureco M.V."/>
            <person name="Andreote F.D."/>
        </authorList>
    </citation>
    <scope>NUCLEOTIDE SEQUENCE [LARGE SCALE GENOMIC DNA]</scope>
    <source>
        <strain evidence="7 8">Nap-Phe MGV</strain>
    </source>
</reference>
<dbReference type="GO" id="GO:0016787">
    <property type="term" value="F:hydrolase activity"/>
    <property type="evidence" value="ECO:0007669"/>
    <property type="project" value="InterPro"/>
</dbReference>
<feature type="chain" id="PRO_5015679171" evidence="5">
    <location>
        <begin position="22"/>
        <end position="1348"/>
    </location>
</feature>
<evidence type="ECO:0000256" key="5">
    <source>
        <dbReference type="SAM" id="SignalP"/>
    </source>
</evidence>
<dbReference type="Gene3D" id="2.120.10.30">
    <property type="entry name" value="TolB, C-terminal domain"/>
    <property type="match status" value="1"/>
</dbReference>
<dbReference type="OrthoDB" id="225269at2"/>
<evidence type="ECO:0000256" key="4">
    <source>
        <dbReference type="PROSITE-ProRule" id="PRU00433"/>
    </source>
</evidence>
<dbReference type="Gene3D" id="1.25.10.10">
    <property type="entry name" value="Leucine-rich Repeat Variant"/>
    <property type="match status" value="1"/>
</dbReference>
<keyword evidence="2 4" id="KW-0479">Metal-binding</keyword>
<dbReference type="GO" id="GO:0046872">
    <property type="term" value="F:metal ion binding"/>
    <property type="evidence" value="ECO:0007669"/>
    <property type="project" value="UniProtKB-KW"/>
</dbReference>
<dbReference type="Pfam" id="PF13442">
    <property type="entry name" value="Cytochrome_CBB3"/>
    <property type="match status" value="1"/>
</dbReference>
<keyword evidence="5" id="KW-0732">Signal</keyword>
<keyword evidence="1 4" id="KW-0349">Heme</keyword>
<dbReference type="InterPro" id="IPR016024">
    <property type="entry name" value="ARM-type_fold"/>
</dbReference>
<dbReference type="NCBIfam" id="TIGR02604">
    <property type="entry name" value="Piru_Ver_Nterm"/>
    <property type="match status" value="1"/>
</dbReference>
<dbReference type="InterPro" id="IPR011042">
    <property type="entry name" value="6-blade_b-propeller_TolB-like"/>
</dbReference>
<dbReference type="InterPro" id="IPR010496">
    <property type="entry name" value="AL/BT2_dom"/>
</dbReference>
<dbReference type="InterPro" id="IPR011041">
    <property type="entry name" value="Quinoprot_gluc/sorb_DH_b-prop"/>
</dbReference>
<evidence type="ECO:0000313" key="7">
    <source>
        <dbReference type="EMBL" id="PQO43038.1"/>
    </source>
</evidence>
<comment type="caution">
    <text evidence="7">The sequence shown here is derived from an EMBL/GenBank/DDBJ whole genome shotgun (WGS) entry which is preliminary data.</text>
</comment>
<dbReference type="PROSITE" id="PS51007">
    <property type="entry name" value="CYTC"/>
    <property type="match status" value="1"/>
</dbReference>
<dbReference type="Pfam" id="PF23500">
    <property type="entry name" value="DUF7133"/>
    <property type="match status" value="1"/>
</dbReference>
<dbReference type="InterPro" id="IPR036909">
    <property type="entry name" value="Cyt_c-like_dom_sf"/>
</dbReference>
<dbReference type="InterPro" id="IPR009056">
    <property type="entry name" value="Cyt_c-like_dom"/>
</dbReference>
<evidence type="ECO:0000259" key="6">
    <source>
        <dbReference type="PROSITE" id="PS51007"/>
    </source>
</evidence>
<dbReference type="InterPro" id="IPR013427">
    <property type="entry name" value="Haem-bd_dom_put"/>
</dbReference>